<keyword evidence="1" id="KW-1133">Transmembrane helix</keyword>
<keyword evidence="1" id="KW-0812">Transmembrane</keyword>
<dbReference type="EMBL" id="ML996579">
    <property type="protein sequence ID" value="KAF2754687.1"/>
    <property type="molecule type" value="Genomic_DNA"/>
</dbReference>
<evidence type="ECO:0000313" key="3">
    <source>
        <dbReference type="Proteomes" id="UP000799437"/>
    </source>
</evidence>
<feature type="transmembrane region" description="Helical" evidence="1">
    <location>
        <begin position="220"/>
        <end position="241"/>
    </location>
</feature>
<dbReference type="Gene3D" id="1.20.120.1630">
    <property type="match status" value="1"/>
</dbReference>
<feature type="transmembrane region" description="Helical" evidence="1">
    <location>
        <begin position="148"/>
        <end position="167"/>
    </location>
</feature>
<evidence type="ECO:0000313" key="2">
    <source>
        <dbReference type="EMBL" id="KAF2754687.1"/>
    </source>
</evidence>
<proteinExistence type="predicted"/>
<dbReference type="PANTHER" id="PTHR32251">
    <property type="entry name" value="3-OXO-5-ALPHA-STEROID 4-DEHYDROGENASE"/>
    <property type="match status" value="1"/>
</dbReference>
<gene>
    <name evidence="2" type="ORF">EJ05DRAFT_479127</name>
</gene>
<dbReference type="GO" id="GO:0016020">
    <property type="term" value="C:membrane"/>
    <property type="evidence" value="ECO:0007669"/>
    <property type="project" value="TreeGrafter"/>
</dbReference>
<protein>
    <recommendedName>
        <fullName evidence="4">Steroid 5-alpha reductase C-terminal domain-containing protein</fullName>
    </recommendedName>
</protein>
<name>A0A6A6VZE4_9PEZI</name>
<sequence length="269" mass="29257">MAKVNTADLKLAKNDLIERGSKDPTPLGSAIFVGFRFLDPLWQYQLLAYGTGNALITRLGGTVIPPGIAVHTGISSIDSLGLSPHRLVLLGMGIGAMLKQNHWQLFLSGEPMPVPAALMVGTFNIFLDTLSTIFFLNRFTSTAQAGETTLSAKVVVGGALYVLGLALEWYSEIQRKAFKANPKNEGKAYTGGLWSLARHINYAGYALWRTGFAMASGGLAWGAVIAALNMSVFIGSSIPILDEYCDKRYGEQWAAFKRQTPYKLFPYIL</sequence>
<dbReference type="PANTHER" id="PTHR32251:SF15">
    <property type="entry name" value="3-OXO-5-ALPHA-STEROID 4-DEHYDROGENASE (DUF1295)"/>
    <property type="match status" value="1"/>
</dbReference>
<dbReference type="InterPro" id="IPR010721">
    <property type="entry name" value="UstE-like"/>
</dbReference>
<evidence type="ECO:0008006" key="4">
    <source>
        <dbReference type="Google" id="ProtNLM"/>
    </source>
</evidence>
<reference evidence="2" key="1">
    <citation type="journal article" date="2020" name="Stud. Mycol.">
        <title>101 Dothideomycetes genomes: a test case for predicting lifestyles and emergence of pathogens.</title>
        <authorList>
            <person name="Haridas S."/>
            <person name="Albert R."/>
            <person name="Binder M."/>
            <person name="Bloem J."/>
            <person name="Labutti K."/>
            <person name="Salamov A."/>
            <person name="Andreopoulos B."/>
            <person name="Baker S."/>
            <person name="Barry K."/>
            <person name="Bills G."/>
            <person name="Bluhm B."/>
            <person name="Cannon C."/>
            <person name="Castanera R."/>
            <person name="Culley D."/>
            <person name="Daum C."/>
            <person name="Ezra D."/>
            <person name="Gonzalez J."/>
            <person name="Henrissat B."/>
            <person name="Kuo A."/>
            <person name="Liang C."/>
            <person name="Lipzen A."/>
            <person name="Lutzoni F."/>
            <person name="Magnuson J."/>
            <person name="Mondo S."/>
            <person name="Nolan M."/>
            <person name="Ohm R."/>
            <person name="Pangilinan J."/>
            <person name="Park H.-J."/>
            <person name="Ramirez L."/>
            <person name="Alfaro M."/>
            <person name="Sun H."/>
            <person name="Tritt A."/>
            <person name="Yoshinaga Y."/>
            <person name="Zwiers L.-H."/>
            <person name="Turgeon B."/>
            <person name="Goodwin S."/>
            <person name="Spatafora J."/>
            <person name="Crous P."/>
            <person name="Grigoriev I."/>
        </authorList>
    </citation>
    <scope>NUCLEOTIDE SEQUENCE</scope>
    <source>
        <strain evidence="2">CBS 121739</strain>
    </source>
</reference>
<feature type="transmembrane region" description="Helical" evidence="1">
    <location>
        <begin position="116"/>
        <end position="136"/>
    </location>
</feature>
<organism evidence="2 3">
    <name type="scientific">Pseudovirgaria hyperparasitica</name>
    <dbReference type="NCBI Taxonomy" id="470096"/>
    <lineage>
        <taxon>Eukaryota</taxon>
        <taxon>Fungi</taxon>
        <taxon>Dikarya</taxon>
        <taxon>Ascomycota</taxon>
        <taxon>Pezizomycotina</taxon>
        <taxon>Dothideomycetes</taxon>
        <taxon>Dothideomycetes incertae sedis</taxon>
        <taxon>Acrospermales</taxon>
        <taxon>Acrospermaceae</taxon>
        <taxon>Pseudovirgaria</taxon>
    </lineage>
</organism>
<dbReference type="RefSeq" id="XP_033597138.1">
    <property type="nucleotide sequence ID" value="XM_033744611.1"/>
</dbReference>
<dbReference type="Proteomes" id="UP000799437">
    <property type="component" value="Unassembled WGS sequence"/>
</dbReference>
<dbReference type="GeneID" id="54485665"/>
<dbReference type="Pfam" id="PF06966">
    <property type="entry name" value="DUF1295"/>
    <property type="match status" value="1"/>
</dbReference>
<dbReference type="OrthoDB" id="67965at2759"/>
<keyword evidence="1" id="KW-0472">Membrane</keyword>
<keyword evidence="3" id="KW-1185">Reference proteome</keyword>
<dbReference type="AlphaFoldDB" id="A0A6A6VZE4"/>
<evidence type="ECO:0000256" key="1">
    <source>
        <dbReference type="SAM" id="Phobius"/>
    </source>
</evidence>
<accession>A0A6A6VZE4</accession>